<dbReference type="PANTHER" id="PTHR11409:SF42">
    <property type="entry name" value="ADENOSINE DEAMINASE-LIKE PROTEIN"/>
    <property type="match status" value="1"/>
</dbReference>
<reference evidence="9" key="3">
    <citation type="journal article" date="2017" name="Nature">
        <title>Genome sequence of the progenitor of the wheat D genome Aegilops tauschii.</title>
        <authorList>
            <person name="Luo M.C."/>
            <person name="Gu Y.Q."/>
            <person name="Puiu D."/>
            <person name="Wang H."/>
            <person name="Twardziok S.O."/>
            <person name="Deal K.R."/>
            <person name="Huo N."/>
            <person name="Zhu T."/>
            <person name="Wang L."/>
            <person name="Wang Y."/>
            <person name="McGuire P.E."/>
            <person name="Liu S."/>
            <person name="Long H."/>
            <person name="Ramasamy R.K."/>
            <person name="Rodriguez J.C."/>
            <person name="Van S.L."/>
            <person name="Yuan L."/>
            <person name="Wang Z."/>
            <person name="Xia Z."/>
            <person name="Xiao L."/>
            <person name="Anderson O.D."/>
            <person name="Ouyang S."/>
            <person name="Liang Y."/>
            <person name="Zimin A.V."/>
            <person name="Pertea G."/>
            <person name="Qi P."/>
            <person name="Bennetzen J.L."/>
            <person name="Dai X."/>
            <person name="Dawson M.W."/>
            <person name="Muller H.G."/>
            <person name="Kugler K."/>
            <person name="Rivarola-Duarte L."/>
            <person name="Spannagl M."/>
            <person name="Mayer K.F.X."/>
            <person name="Lu F.H."/>
            <person name="Bevan M.W."/>
            <person name="Leroy P."/>
            <person name="Li P."/>
            <person name="You F.M."/>
            <person name="Sun Q."/>
            <person name="Liu Z."/>
            <person name="Lyons E."/>
            <person name="Wicker T."/>
            <person name="Salzberg S.L."/>
            <person name="Devos K.M."/>
            <person name="Dvorak J."/>
        </authorList>
    </citation>
    <scope>NUCLEOTIDE SEQUENCE [LARGE SCALE GENOMIC DNA]</scope>
    <source>
        <strain evidence="9">cv. AL8/78</strain>
    </source>
</reference>
<dbReference type="InterPro" id="IPR006330">
    <property type="entry name" value="Ado/ade_deaminase"/>
</dbReference>
<evidence type="ECO:0000256" key="4">
    <source>
        <dbReference type="ARBA" id="ARBA00022801"/>
    </source>
</evidence>
<reference evidence="10" key="1">
    <citation type="journal article" date="2014" name="Science">
        <title>Ancient hybridizations among the ancestral genomes of bread wheat.</title>
        <authorList>
            <consortium name="International Wheat Genome Sequencing Consortium,"/>
            <person name="Marcussen T."/>
            <person name="Sandve S.R."/>
            <person name="Heier L."/>
            <person name="Spannagl M."/>
            <person name="Pfeifer M."/>
            <person name="Jakobsen K.S."/>
            <person name="Wulff B.B."/>
            <person name="Steuernagel B."/>
            <person name="Mayer K.F."/>
            <person name="Olsen O.A."/>
        </authorList>
    </citation>
    <scope>NUCLEOTIDE SEQUENCE [LARGE SCALE GENOMIC DNA]</scope>
    <source>
        <strain evidence="10">cv. AL8/78</strain>
    </source>
</reference>
<evidence type="ECO:0000256" key="3">
    <source>
        <dbReference type="ARBA" id="ARBA00022723"/>
    </source>
</evidence>
<comment type="cofactor">
    <cofactor evidence="1">
        <name>Zn(2+)</name>
        <dbReference type="ChEBI" id="CHEBI:29105"/>
    </cofactor>
</comment>
<dbReference type="Proteomes" id="UP000015105">
    <property type="component" value="Chromosome 2D"/>
</dbReference>
<evidence type="ECO:0000313" key="9">
    <source>
        <dbReference type="EnsemblPlants" id="AET2Gv20255200.5"/>
    </source>
</evidence>
<dbReference type="EnsemblPlants" id="AET2Gv20255200.20">
    <property type="protein sequence ID" value="AET2Gv20255200.20"/>
    <property type="gene ID" value="AET2Gv20255200"/>
</dbReference>
<proteinExistence type="inferred from homology"/>
<dbReference type="GO" id="GO:0009117">
    <property type="term" value="P:nucleotide metabolic process"/>
    <property type="evidence" value="ECO:0007669"/>
    <property type="project" value="UniProtKB-KW"/>
</dbReference>
<dbReference type="PANTHER" id="PTHR11409">
    <property type="entry name" value="ADENOSINE DEAMINASE"/>
    <property type="match status" value="1"/>
</dbReference>
<keyword evidence="4" id="KW-0378">Hydrolase</keyword>
<sequence length="171" mass="19264">MTKRSYMNAVVKGLKSVEDVDVVLFDSNLRNDEKLSCTPMTDLGDDTKRKRIYVRLLLSIDCRETTSAALDTVNLAMEMKDQGVIGIDLSGNPVVGEWETYLPALEHAKELGIPTTIHCGEVPNRKEIQAMLDFCPQRLGHVCCLDDEEWKKLKSSVIPVTSFLFLAFHYL</sequence>
<accession>A0A453AT92</accession>
<keyword evidence="3" id="KW-0479">Metal-binding</keyword>
<dbReference type="GO" id="GO:0006154">
    <property type="term" value="P:adenosine catabolic process"/>
    <property type="evidence" value="ECO:0007669"/>
    <property type="project" value="TreeGrafter"/>
</dbReference>
<dbReference type="Gene3D" id="3.20.20.140">
    <property type="entry name" value="Metal-dependent hydrolases"/>
    <property type="match status" value="1"/>
</dbReference>
<protein>
    <recommendedName>
        <fullName evidence="8">Adenosine deaminase domain-containing protein</fullName>
    </recommendedName>
</protein>
<dbReference type="GO" id="GO:0046103">
    <property type="term" value="P:inosine biosynthetic process"/>
    <property type="evidence" value="ECO:0007669"/>
    <property type="project" value="TreeGrafter"/>
</dbReference>
<evidence type="ECO:0000256" key="2">
    <source>
        <dbReference type="ARBA" id="ARBA00006676"/>
    </source>
</evidence>
<evidence type="ECO:0000256" key="5">
    <source>
        <dbReference type="ARBA" id="ARBA00022833"/>
    </source>
</evidence>
<dbReference type="Gramene" id="AET2Gv20255200.20">
    <property type="protein sequence ID" value="AET2Gv20255200.20"/>
    <property type="gene ID" value="AET2Gv20255200"/>
</dbReference>
<dbReference type="Gramene" id="AET2Gv20255200.19">
    <property type="protein sequence ID" value="AET2Gv20255200.19"/>
    <property type="gene ID" value="AET2Gv20255200"/>
</dbReference>
<dbReference type="AlphaFoldDB" id="A0A453AT92"/>
<dbReference type="Pfam" id="PF00962">
    <property type="entry name" value="A_deaminase"/>
    <property type="match status" value="1"/>
</dbReference>
<feature type="domain" description="Adenosine deaminase" evidence="8">
    <location>
        <begin position="52"/>
        <end position="149"/>
    </location>
</feature>
<reference evidence="9" key="5">
    <citation type="journal article" date="2021" name="G3 (Bethesda)">
        <title>Aegilops tauschii genome assembly Aet v5.0 features greater sequence contiguity and improved annotation.</title>
        <authorList>
            <person name="Wang L."/>
            <person name="Zhu T."/>
            <person name="Rodriguez J.C."/>
            <person name="Deal K.R."/>
            <person name="Dubcovsky J."/>
            <person name="McGuire P.E."/>
            <person name="Lux T."/>
            <person name="Spannagl M."/>
            <person name="Mayer K.F.X."/>
            <person name="Baldrich P."/>
            <person name="Meyers B.C."/>
            <person name="Huo N."/>
            <person name="Gu Y.Q."/>
            <person name="Zhou H."/>
            <person name="Devos K.M."/>
            <person name="Bennetzen J.L."/>
            <person name="Unver T."/>
            <person name="Budak H."/>
            <person name="Gulick P.J."/>
            <person name="Galiba G."/>
            <person name="Kalapos B."/>
            <person name="Nelson D.R."/>
            <person name="Li P."/>
            <person name="You F.M."/>
            <person name="Luo M.C."/>
            <person name="Dvorak J."/>
        </authorList>
    </citation>
    <scope>NUCLEOTIDE SEQUENCE [LARGE SCALE GENOMIC DNA]</scope>
    <source>
        <strain evidence="9">cv. AL8/78</strain>
    </source>
</reference>
<reference evidence="9" key="4">
    <citation type="submission" date="2019-03" db="UniProtKB">
        <authorList>
            <consortium name="EnsemblPlants"/>
        </authorList>
    </citation>
    <scope>IDENTIFICATION</scope>
</reference>
<dbReference type="GO" id="GO:0004000">
    <property type="term" value="F:adenosine deaminase activity"/>
    <property type="evidence" value="ECO:0007669"/>
    <property type="project" value="TreeGrafter"/>
</dbReference>
<evidence type="ECO:0000313" key="10">
    <source>
        <dbReference type="Proteomes" id="UP000015105"/>
    </source>
</evidence>
<dbReference type="InterPro" id="IPR001365">
    <property type="entry name" value="A_deaminase_dom"/>
</dbReference>
<dbReference type="EnsemblPlants" id="AET2Gv20255200.5">
    <property type="protein sequence ID" value="AET2Gv20255200.5"/>
    <property type="gene ID" value="AET2Gv20255200"/>
</dbReference>
<evidence type="ECO:0000256" key="1">
    <source>
        <dbReference type="ARBA" id="ARBA00001947"/>
    </source>
</evidence>
<dbReference type="SUPFAM" id="SSF51556">
    <property type="entry name" value="Metallo-dependent hydrolases"/>
    <property type="match status" value="1"/>
</dbReference>
<keyword evidence="6" id="KW-0546">Nucleotide metabolism</keyword>
<organism evidence="9 10">
    <name type="scientific">Aegilops tauschii subsp. strangulata</name>
    <name type="common">Goatgrass</name>
    <dbReference type="NCBI Taxonomy" id="200361"/>
    <lineage>
        <taxon>Eukaryota</taxon>
        <taxon>Viridiplantae</taxon>
        <taxon>Streptophyta</taxon>
        <taxon>Embryophyta</taxon>
        <taxon>Tracheophyta</taxon>
        <taxon>Spermatophyta</taxon>
        <taxon>Magnoliopsida</taxon>
        <taxon>Liliopsida</taxon>
        <taxon>Poales</taxon>
        <taxon>Poaceae</taxon>
        <taxon>BOP clade</taxon>
        <taxon>Pooideae</taxon>
        <taxon>Triticodae</taxon>
        <taxon>Triticeae</taxon>
        <taxon>Triticinae</taxon>
        <taxon>Aegilops</taxon>
    </lineage>
</organism>
<comment type="similarity">
    <text evidence="2">Belongs to the metallo-dependent hydrolases superfamily. Adenosine and AMP deaminases family.</text>
</comment>
<dbReference type="Gramene" id="AET2Gv20255200.5">
    <property type="protein sequence ID" value="AET2Gv20255200.5"/>
    <property type="gene ID" value="AET2Gv20255200"/>
</dbReference>
<evidence type="ECO:0000256" key="7">
    <source>
        <dbReference type="ARBA" id="ARBA00048787"/>
    </source>
</evidence>
<dbReference type="EnsemblPlants" id="AET2Gv20255200.19">
    <property type="protein sequence ID" value="AET2Gv20255200.19"/>
    <property type="gene ID" value="AET2Gv20255200"/>
</dbReference>
<keyword evidence="10" id="KW-1185">Reference proteome</keyword>
<reference evidence="10" key="2">
    <citation type="journal article" date="2017" name="Nat. Plants">
        <title>The Aegilops tauschii genome reveals multiple impacts of transposons.</title>
        <authorList>
            <person name="Zhao G."/>
            <person name="Zou C."/>
            <person name="Li K."/>
            <person name="Wang K."/>
            <person name="Li T."/>
            <person name="Gao L."/>
            <person name="Zhang X."/>
            <person name="Wang H."/>
            <person name="Yang Z."/>
            <person name="Liu X."/>
            <person name="Jiang W."/>
            <person name="Mao L."/>
            <person name="Kong X."/>
            <person name="Jiao Y."/>
            <person name="Jia J."/>
        </authorList>
    </citation>
    <scope>NUCLEOTIDE SEQUENCE [LARGE SCALE GENOMIC DNA]</scope>
    <source>
        <strain evidence="10">cv. AL8/78</strain>
    </source>
</reference>
<keyword evidence="5" id="KW-0862">Zinc</keyword>
<comment type="catalytic activity">
    <reaction evidence="7">
        <text>N(6)-methyl-AMP + H2O + H(+) = IMP + methylamine</text>
        <dbReference type="Rhea" id="RHEA:16001"/>
        <dbReference type="ChEBI" id="CHEBI:15377"/>
        <dbReference type="ChEBI" id="CHEBI:15378"/>
        <dbReference type="ChEBI" id="CHEBI:58053"/>
        <dbReference type="ChEBI" id="CHEBI:59338"/>
        <dbReference type="ChEBI" id="CHEBI:144842"/>
    </reaction>
    <physiologicalReaction direction="left-to-right" evidence="7">
        <dbReference type="Rhea" id="RHEA:16002"/>
    </physiologicalReaction>
</comment>
<evidence type="ECO:0000256" key="6">
    <source>
        <dbReference type="ARBA" id="ARBA00023080"/>
    </source>
</evidence>
<dbReference type="InterPro" id="IPR032466">
    <property type="entry name" value="Metal_Hydrolase"/>
</dbReference>
<dbReference type="GO" id="GO:0046872">
    <property type="term" value="F:metal ion binding"/>
    <property type="evidence" value="ECO:0007669"/>
    <property type="project" value="UniProtKB-KW"/>
</dbReference>
<name>A0A453AT92_AEGTS</name>
<evidence type="ECO:0000259" key="8">
    <source>
        <dbReference type="Pfam" id="PF00962"/>
    </source>
</evidence>